<dbReference type="Gene3D" id="3.30.465.10">
    <property type="match status" value="1"/>
</dbReference>
<proteinExistence type="inferred from homology"/>
<dbReference type="PANTHER" id="PTHR46568:SF1">
    <property type="entry name" value="ALKYLDIHYDROXYACETONEPHOSPHATE SYNTHASE, PEROXISOMAL"/>
    <property type="match status" value="1"/>
</dbReference>
<evidence type="ECO:0000313" key="9">
    <source>
        <dbReference type="EMBL" id="TFJ94262.1"/>
    </source>
</evidence>
<comment type="cofactor">
    <cofactor evidence="6">
        <name>FAD</name>
        <dbReference type="ChEBI" id="CHEBI:57692"/>
    </cofactor>
</comment>
<keyword evidence="4" id="KW-0560">Oxidoreductase</keyword>
<evidence type="ECO:0000256" key="4">
    <source>
        <dbReference type="ARBA" id="ARBA00023002"/>
    </source>
</evidence>
<feature type="domain" description="FAD-binding PCMH-type" evidence="8">
    <location>
        <begin position="45"/>
        <end position="223"/>
    </location>
</feature>
<dbReference type="InterPro" id="IPR016166">
    <property type="entry name" value="FAD-bd_PCMH"/>
</dbReference>
<dbReference type="SUPFAM" id="SSF56176">
    <property type="entry name" value="FAD-binding/transporter-associated domain-like"/>
    <property type="match status" value="1"/>
</dbReference>
<dbReference type="Gene3D" id="1.10.45.10">
    <property type="entry name" value="Vanillyl-alcohol Oxidase, Chain A, domain 4"/>
    <property type="match status" value="1"/>
</dbReference>
<evidence type="ECO:0000256" key="2">
    <source>
        <dbReference type="ARBA" id="ARBA00022630"/>
    </source>
</evidence>
<dbReference type="GO" id="GO:0016491">
    <property type="term" value="F:oxidoreductase activity"/>
    <property type="evidence" value="ECO:0007669"/>
    <property type="project" value="UniProtKB-KW"/>
</dbReference>
<sequence length="483" mass="53526">MTDNVISELKDLLDDNRVHHDPELLTDYTTDTWPLKLVQKAVGAAMDRPLCVVQPKNTNETAALLQHLNKRDIAVVPYGGGSGVHGGAQPNNESVMIDMGNMCDIVELDEENLTVTTQPGIVHRNLEDYLNQHGYISGHYPQSIDLAQIGGLVATRSAGQFSTKYGNIENLLVGLEAVLPTGEIVRIKNVPRRSTGPDLSQLLIGSEGTMGIITEITLKIFPKPADRWMCAYGIKNMREGLHIIRTFMREGWNPAVVRLHDQMEAAKSYSDIVNGEESILLILSEGPEGYAQTEGKALDKIILEQGGRSLGPDPVESWLEHRNNTGELQEYTSQGIIIDTIEIAANWSDIATIYEKVTERLRKEVPELLLVTGHSSHSYPQGTNMYFILAAHPPKDPEGVERVYQSIWQKVMEVTLENNGTICHHHGIGKLRASWMPQELGSAYPMLKKLKRIMDPQGIMNIGTLLPVNEGEKENAESIYSGN</sequence>
<dbReference type="Proteomes" id="UP000298484">
    <property type="component" value="Unassembled WGS sequence"/>
</dbReference>
<dbReference type="Gene3D" id="3.40.462.40">
    <property type="entry name" value="FAD-linked oxidase, cap domain/gating helix"/>
    <property type="match status" value="1"/>
</dbReference>
<dbReference type="GO" id="GO:0008609">
    <property type="term" value="F:alkylglycerone-phosphate synthase activity"/>
    <property type="evidence" value="ECO:0007669"/>
    <property type="project" value="InterPro"/>
</dbReference>
<dbReference type="InterPro" id="IPR006094">
    <property type="entry name" value="Oxid_FAD_bind_N"/>
</dbReference>
<evidence type="ECO:0000259" key="8">
    <source>
        <dbReference type="PROSITE" id="PS51387"/>
    </source>
</evidence>
<dbReference type="Pfam" id="PF01565">
    <property type="entry name" value="FAD_binding_4"/>
    <property type="match status" value="1"/>
</dbReference>
<protein>
    <submittedName>
        <fullName evidence="9">FAD-binding oxidoreductase</fullName>
    </submittedName>
</protein>
<dbReference type="InterPro" id="IPR004113">
    <property type="entry name" value="FAD-bd_oxidored_4_C"/>
</dbReference>
<dbReference type="GO" id="GO:0071949">
    <property type="term" value="F:FAD binding"/>
    <property type="evidence" value="ECO:0007669"/>
    <property type="project" value="InterPro"/>
</dbReference>
<dbReference type="InterPro" id="IPR016164">
    <property type="entry name" value="FAD-linked_Oxase-like_C"/>
</dbReference>
<keyword evidence="10" id="KW-1185">Reference proteome</keyword>
<dbReference type="GO" id="GO:0008610">
    <property type="term" value="P:lipid biosynthetic process"/>
    <property type="evidence" value="ECO:0007669"/>
    <property type="project" value="InterPro"/>
</dbReference>
<evidence type="ECO:0000313" key="10">
    <source>
        <dbReference type="Proteomes" id="UP000298484"/>
    </source>
</evidence>
<name>A0A4Y9AFW9_9BACI</name>
<keyword evidence="2" id="KW-0285">Flavoprotein</keyword>
<dbReference type="InterPro" id="IPR025650">
    <property type="entry name" value="Alkyl-DHAP_Synthase"/>
</dbReference>
<dbReference type="Pfam" id="PF02913">
    <property type="entry name" value="FAD-oxidase_C"/>
    <property type="match status" value="1"/>
</dbReference>
<feature type="binding site" evidence="6">
    <location>
        <begin position="207"/>
        <end position="213"/>
    </location>
    <ligand>
        <name>FAD</name>
        <dbReference type="ChEBI" id="CHEBI:57692"/>
    </ligand>
</feature>
<feature type="active site" description="Proton donor/acceptor" evidence="5">
    <location>
        <position position="386"/>
    </location>
</feature>
<organism evidence="9 10">
    <name type="scientific">Lentibacillus salicampi</name>
    <dbReference type="NCBI Taxonomy" id="175306"/>
    <lineage>
        <taxon>Bacteria</taxon>
        <taxon>Bacillati</taxon>
        <taxon>Bacillota</taxon>
        <taxon>Bacilli</taxon>
        <taxon>Bacillales</taxon>
        <taxon>Bacillaceae</taxon>
        <taxon>Lentibacillus</taxon>
    </lineage>
</organism>
<dbReference type="PANTHER" id="PTHR46568">
    <property type="entry name" value="ALKYLDIHYDROXYACETONEPHOSPHATE SYNTHASE, PEROXISOMAL"/>
    <property type="match status" value="1"/>
</dbReference>
<accession>A0A4Y9AFW9</accession>
<dbReference type="SUPFAM" id="SSF55103">
    <property type="entry name" value="FAD-linked oxidases, C-terminal domain"/>
    <property type="match status" value="1"/>
</dbReference>
<comment type="similarity">
    <text evidence="1">Belongs to the FAD-binding oxidoreductase/transferase type 4 family.</text>
</comment>
<keyword evidence="3 6" id="KW-0274">FAD</keyword>
<evidence type="ECO:0000256" key="5">
    <source>
        <dbReference type="PIRSR" id="PIRSR625650-1"/>
    </source>
</evidence>
<feature type="site" description="Important for enzyme activity" evidence="7">
    <location>
        <position position="258"/>
    </location>
</feature>
<dbReference type="OrthoDB" id="9767256at2"/>
<evidence type="ECO:0000256" key="6">
    <source>
        <dbReference type="PIRSR" id="PIRSR625650-3"/>
    </source>
</evidence>
<dbReference type="InterPro" id="IPR036318">
    <property type="entry name" value="FAD-bd_PCMH-like_sf"/>
</dbReference>
<reference evidence="9 10" key="1">
    <citation type="submission" date="2019-03" db="EMBL/GenBank/DDBJ databases">
        <title>Genome sequence of Lentibacillus salicampi ATCC BAA-719.</title>
        <authorList>
            <person name="Maclea K.S."/>
            <person name="Simoes Junior M."/>
        </authorList>
    </citation>
    <scope>NUCLEOTIDE SEQUENCE [LARGE SCALE GENOMIC DNA]</scope>
    <source>
        <strain evidence="9 10">ATCC BAA-719</strain>
    </source>
</reference>
<comment type="caution">
    <text evidence="9">The sequence shown here is derived from an EMBL/GenBank/DDBJ whole genome shotgun (WGS) entry which is preliminary data.</text>
</comment>
<dbReference type="AlphaFoldDB" id="A0A4Y9AFW9"/>
<dbReference type="PROSITE" id="PS51387">
    <property type="entry name" value="FAD_PCMH"/>
    <property type="match status" value="1"/>
</dbReference>
<evidence type="ECO:0000256" key="7">
    <source>
        <dbReference type="PIRSR" id="PIRSR625650-4"/>
    </source>
</evidence>
<dbReference type="EMBL" id="SRHY01000002">
    <property type="protein sequence ID" value="TFJ94262.1"/>
    <property type="molecule type" value="Genomic_DNA"/>
</dbReference>
<dbReference type="RefSeq" id="WP_135108577.1">
    <property type="nucleotide sequence ID" value="NZ_SRHY01000002.1"/>
</dbReference>
<dbReference type="InterPro" id="IPR016169">
    <property type="entry name" value="FAD-bd_PCMH_sub2"/>
</dbReference>
<evidence type="ECO:0000256" key="3">
    <source>
        <dbReference type="ARBA" id="ARBA00022827"/>
    </source>
</evidence>
<gene>
    <name evidence="9" type="ORF">E4U82_03120</name>
</gene>
<evidence type="ECO:0000256" key="1">
    <source>
        <dbReference type="ARBA" id="ARBA00008000"/>
    </source>
</evidence>
<dbReference type="InterPro" id="IPR016171">
    <property type="entry name" value="Vanillyl_alc_oxidase_C-sub2"/>
</dbReference>